<gene>
    <name evidence="2" type="ORF">BJ878DRAFT_525275</name>
</gene>
<keyword evidence="1" id="KW-0732">Signal</keyword>
<evidence type="ECO:0000313" key="3">
    <source>
        <dbReference type="Proteomes" id="UP000887226"/>
    </source>
</evidence>
<keyword evidence="3" id="KW-1185">Reference proteome</keyword>
<sequence length="71" mass="8039">MLLRWTSSLGTLVLSALSVLGFLVSVAHQQRRHRVCRSGRVCLISDEYWDIRKSTLGDDGVFSLALLYGEW</sequence>
<name>A0A9P8CB71_9HELO</name>
<feature type="chain" id="PRO_5040418402" description="Secreted protein" evidence="1">
    <location>
        <begin position="22"/>
        <end position="71"/>
    </location>
</feature>
<proteinExistence type="predicted"/>
<dbReference type="EMBL" id="MU254395">
    <property type="protein sequence ID" value="KAG9240599.1"/>
    <property type="molecule type" value="Genomic_DNA"/>
</dbReference>
<feature type="signal peptide" evidence="1">
    <location>
        <begin position="1"/>
        <end position="21"/>
    </location>
</feature>
<organism evidence="2 3">
    <name type="scientific">Calycina marina</name>
    <dbReference type="NCBI Taxonomy" id="1763456"/>
    <lineage>
        <taxon>Eukaryota</taxon>
        <taxon>Fungi</taxon>
        <taxon>Dikarya</taxon>
        <taxon>Ascomycota</taxon>
        <taxon>Pezizomycotina</taxon>
        <taxon>Leotiomycetes</taxon>
        <taxon>Helotiales</taxon>
        <taxon>Pezizellaceae</taxon>
        <taxon>Calycina</taxon>
    </lineage>
</organism>
<accession>A0A9P8CB71</accession>
<protein>
    <recommendedName>
        <fullName evidence="4">Secreted protein</fullName>
    </recommendedName>
</protein>
<evidence type="ECO:0000313" key="2">
    <source>
        <dbReference type="EMBL" id="KAG9240599.1"/>
    </source>
</evidence>
<evidence type="ECO:0000256" key="1">
    <source>
        <dbReference type="SAM" id="SignalP"/>
    </source>
</evidence>
<dbReference type="Proteomes" id="UP000887226">
    <property type="component" value="Unassembled WGS sequence"/>
</dbReference>
<comment type="caution">
    <text evidence="2">The sequence shown here is derived from an EMBL/GenBank/DDBJ whole genome shotgun (WGS) entry which is preliminary data.</text>
</comment>
<reference evidence="2" key="1">
    <citation type="journal article" date="2021" name="IMA Fungus">
        <title>Genomic characterization of three marine fungi, including Emericellopsis atlantica sp. nov. with signatures of a generalist lifestyle and marine biomass degradation.</title>
        <authorList>
            <person name="Hagestad O.C."/>
            <person name="Hou L."/>
            <person name="Andersen J.H."/>
            <person name="Hansen E.H."/>
            <person name="Altermark B."/>
            <person name="Li C."/>
            <person name="Kuhnert E."/>
            <person name="Cox R.J."/>
            <person name="Crous P.W."/>
            <person name="Spatafora J.W."/>
            <person name="Lail K."/>
            <person name="Amirebrahimi M."/>
            <person name="Lipzen A."/>
            <person name="Pangilinan J."/>
            <person name="Andreopoulos W."/>
            <person name="Hayes R.D."/>
            <person name="Ng V."/>
            <person name="Grigoriev I.V."/>
            <person name="Jackson S.A."/>
            <person name="Sutton T.D.S."/>
            <person name="Dobson A.D.W."/>
            <person name="Rama T."/>
        </authorList>
    </citation>
    <scope>NUCLEOTIDE SEQUENCE</scope>
    <source>
        <strain evidence="2">TRa3180A</strain>
    </source>
</reference>
<evidence type="ECO:0008006" key="4">
    <source>
        <dbReference type="Google" id="ProtNLM"/>
    </source>
</evidence>
<dbReference type="AlphaFoldDB" id="A0A9P8CB71"/>